<proteinExistence type="predicted"/>
<gene>
    <name evidence="1" type="ORF">D3877_26465</name>
</gene>
<evidence type="ECO:0000313" key="2">
    <source>
        <dbReference type="Proteomes" id="UP000283458"/>
    </source>
</evidence>
<dbReference type="OrthoDB" id="5452175at2"/>
<dbReference type="EMBL" id="QYUL01000005">
    <property type="protein sequence ID" value="RJF77347.1"/>
    <property type="molecule type" value="Genomic_DNA"/>
</dbReference>
<dbReference type="GO" id="GO:0030288">
    <property type="term" value="C:outer membrane-bounded periplasmic space"/>
    <property type="evidence" value="ECO:0007669"/>
    <property type="project" value="InterPro"/>
</dbReference>
<keyword evidence="2" id="KW-1185">Reference proteome</keyword>
<dbReference type="Gene3D" id="3.40.50.10610">
    <property type="entry name" value="ABC-type transport auxiliary lipoprotein component"/>
    <property type="match status" value="1"/>
</dbReference>
<dbReference type="InterPro" id="IPR005534">
    <property type="entry name" value="Curli_assmbl/transp-comp_CsgG"/>
</dbReference>
<comment type="caution">
    <text evidence="1">The sequence shown here is derived from an EMBL/GenBank/DDBJ whole genome shotgun (WGS) entry which is preliminary data.</text>
</comment>
<dbReference type="PROSITE" id="PS51257">
    <property type="entry name" value="PROKAR_LIPOPROTEIN"/>
    <property type="match status" value="1"/>
</dbReference>
<dbReference type="AlphaFoldDB" id="A0A418VMM7"/>
<reference evidence="1 2" key="1">
    <citation type="submission" date="2018-09" db="EMBL/GenBank/DDBJ databases">
        <authorList>
            <person name="Zhu H."/>
        </authorList>
    </citation>
    <scope>NUCLEOTIDE SEQUENCE [LARGE SCALE GENOMIC DNA]</scope>
    <source>
        <strain evidence="1 2">K2W22B-5</strain>
    </source>
</reference>
<accession>A0A418VMM7</accession>
<protein>
    <recommendedName>
        <fullName evidence="3">Penicillin-binding protein activator LpoB</fullName>
    </recommendedName>
</protein>
<organism evidence="1 2">
    <name type="scientific">Azospirillum cavernae</name>
    <dbReference type="NCBI Taxonomy" id="2320860"/>
    <lineage>
        <taxon>Bacteria</taxon>
        <taxon>Pseudomonadati</taxon>
        <taxon>Pseudomonadota</taxon>
        <taxon>Alphaproteobacteria</taxon>
        <taxon>Rhodospirillales</taxon>
        <taxon>Azospirillaceae</taxon>
        <taxon>Azospirillum</taxon>
    </lineage>
</organism>
<evidence type="ECO:0000313" key="1">
    <source>
        <dbReference type="EMBL" id="RJF77347.1"/>
    </source>
</evidence>
<dbReference type="Pfam" id="PF03783">
    <property type="entry name" value="CsgG"/>
    <property type="match status" value="1"/>
</dbReference>
<evidence type="ECO:0008006" key="3">
    <source>
        <dbReference type="Google" id="ProtNLM"/>
    </source>
</evidence>
<sequence>MRPKGLGMGRTLRARSSLRSLIALALVAATLAACGVGRSTSRDFARAGEVLPMGASVAVLPFENLTNYPNAGQIAADLLSTELYGMGVYQVAESSRVRNQLTVAKIDAEKLSDGTHAQAAGRTLGADAVLVGSVSEYGYQHGLREEPVVGLNARLVRTSDGVVLWASSQSAAGRGLFSRDSVNNVAQRVVTRMVDSLRDAVDSGMAAKATGAP</sequence>
<name>A0A418VMM7_9PROT</name>
<dbReference type="Proteomes" id="UP000283458">
    <property type="component" value="Unassembled WGS sequence"/>
</dbReference>